<dbReference type="Gene3D" id="1.25.10.10">
    <property type="entry name" value="Leucine-rich Repeat Variant"/>
    <property type="match status" value="1"/>
</dbReference>
<dbReference type="InterPro" id="IPR011989">
    <property type="entry name" value="ARM-like"/>
</dbReference>
<evidence type="ECO:0000313" key="1">
    <source>
        <dbReference type="EMBL" id="KAG5683531.1"/>
    </source>
</evidence>
<name>A0A9J6CPI3_POLVA</name>
<gene>
    <name evidence="1" type="ORF">PVAND_012805</name>
</gene>
<dbReference type="GO" id="GO:0006606">
    <property type="term" value="P:protein import into nucleus"/>
    <property type="evidence" value="ECO:0007669"/>
    <property type="project" value="TreeGrafter"/>
</dbReference>
<dbReference type="PANTHER" id="PTHR12363:SF42">
    <property type="entry name" value="TRANSPORTIN-3"/>
    <property type="match status" value="1"/>
</dbReference>
<reference evidence="1" key="1">
    <citation type="submission" date="2021-03" db="EMBL/GenBank/DDBJ databases">
        <title>Chromosome level genome of the anhydrobiotic midge Polypedilum vanderplanki.</title>
        <authorList>
            <person name="Yoshida Y."/>
            <person name="Kikawada T."/>
            <person name="Gusev O."/>
        </authorList>
    </citation>
    <scope>NUCLEOTIDE SEQUENCE</scope>
    <source>
        <strain evidence="1">NIAS01</strain>
        <tissue evidence="1">Whole body or cell culture</tissue>
    </source>
</reference>
<dbReference type="Proteomes" id="UP001107558">
    <property type="component" value="Chromosome 1"/>
</dbReference>
<organism evidence="1 2">
    <name type="scientific">Polypedilum vanderplanki</name>
    <name type="common">Sleeping chironomid midge</name>
    <dbReference type="NCBI Taxonomy" id="319348"/>
    <lineage>
        <taxon>Eukaryota</taxon>
        <taxon>Metazoa</taxon>
        <taxon>Ecdysozoa</taxon>
        <taxon>Arthropoda</taxon>
        <taxon>Hexapoda</taxon>
        <taxon>Insecta</taxon>
        <taxon>Pterygota</taxon>
        <taxon>Neoptera</taxon>
        <taxon>Endopterygota</taxon>
        <taxon>Diptera</taxon>
        <taxon>Nematocera</taxon>
        <taxon>Chironomoidea</taxon>
        <taxon>Chironomidae</taxon>
        <taxon>Chironominae</taxon>
        <taxon>Polypedilum</taxon>
        <taxon>Polypedilum</taxon>
    </lineage>
</organism>
<dbReference type="GO" id="GO:0005737">
    <property type="term" value="C:cytoplasm"/>
    <property type="evidence" value="ECO:0007669"/>
    <property type="project" value="TreeGrafter"/>
</dbReference>
<evidence type="ECO:0000313" key="2">
    <source>
        <dbReference type="Proteomes" id="UP001107558"/>
    </source>
</evidence>
<dbReference type="EMBL" id="JADBJN010000001">
    <property type="protein sequence ID" value="KAG5683531.1"/>
    <property type="molecule type" value="Genomic_DNA"/>
</dbReference>
<protein>
    <submittedName>
        <fullName evidence="1">Uncharacterized protein</fullName>
    </submittedName>
</protein>
<keyword evidence="2" id="KW-1185">Reference proteome</keyword>
<dbReference type="InterPro" id="IPR016024">
    <property type="entry name" value="ARM-type_fold"/>
</dbReference>
<proteinExistence type="predicted"/>
<dbReference type="PANTHER" id="PTHR12363">
    <property type="entry name" value="TRANSPORTIN 3 AND IMPORTIN 13"/>
    <property type="match status" value="1"/>
</dbReference>
<dbReference type="InterPro" id="IPR051345">
    <property type="entry name" value="Importin_beta-like_NTR"/>
</dbReference>
<dbReference type="SUPFAM" id="SSF48371">
    <property type="entry name" value="ARM repeat"/>
    <property type="match status" value="1"/>
</dbReference>
<comment type="caution">
    <text evidence="1">The sequence shown here is derived from an EMBL/GenBank/DDBJ whole genome shotgun (WGS) entry which is preliminary data.</text>
</comment>
<dbReference type="InterPro" id="IPR057942">
    <property type="entry name" value="TPR_TNPO3_IPO13_3rd"/>
</dbReference>
<sequence length="488" mass="56592">MSYIKNSTFHKTATFGQKTNHCSGVAIAALQLFFEEKLDCSVLLNEQKFISVINHISELSSIYYQLGRTNSFGDENDNYENELIELKNIFNRKTEDQRNVVDLNEDLSIVFQTSNLIFDENGNVLPLVDYIERWRGTNEFMVTFFNFMRSRNNSVLFANEHFVTIVTCGNNYFLIDGFPFFTIAFYDTLENLCCDLNEFVGSSCFSLHHAKIFDEDRDANVIIIDQHATDNMRESSDKDLHVIESRFQRIEDCKILTTEQLRSKNRKQVKDYFRKFIKPVANGKFRCIHPSCKQKRGGGILRNNKSVYSHIDMKTDAVFEKFRCEDCSRTFRSNVFILFEKISSLIDPQRSLMFYLNKIYEEGQSYEDVEVCLFIISCFISKVDQSENSLVSKLIQSILRVDEHSVEAISYMSIKIIKNLSKWLNYHQEYLLNVLNFLHNFLLKGGALASVAAESIAEICCDSKIPMQTYMNELFELLSNLGNFSLPT</sequence>
<dbReference type="Pfam" id="PF24140">
    <property type="entry name" value="TPR_TNPO3_IPO13_3rd"/>
    <property type="match status" value="1"/>
</dbReference>
<accession>A0A9J6CPI3</accession>
<dbReference type="AlphaFoldDB" id="A0A9J6CPI3"/>